<dbReference type="EMBL" id="JH650968">
    <property type="protein sequence ID" value="EXA53700.1"/>
    <property type="molecule type" value="Genomic_DNA"/>
</dbReference>
<feature type="short sequence motif" description="DGA/G" evidence="4">
    <location>
        <begin position="205"/>
        <end position="207"/>
    </location>
</feature>
<evidence type="ECO:0000256" key="1">
    <source>
        <dbReference type="ARBA" id="ARBA00022801"/>
    </source>
</evidence>
<dbReference type="OrthoDB" id="1658288at2759"/>
<dbReference type="PROSITE" id="PS51635">
    <property type="entry name" value="PNPLA"/>
    <property type="match status" value="1"/>
</dbReference>
<dbReference type="Proteomes" id="UP000030751">
    <property type="component" value="Unassembled WGS sequence"/>
</dbReference>
<feature type="active site" description="Proton acceptor" evidence="4">
    <location>
        <position position="205"/>
    </location>
</feature>
<dbReference type="GO" id="GO:0016020">
    <property type="term" value="C:membrane"/>
    <property type="evidence" value="ECO:0007669"/>
    <property type="project" value="TreeGrafter"/>
</dbReference>
<feature type="short sequence motif" description="GXGXXG" evidence="4">
    <location>
        <begin position="21"/>
        <end position="26"/>
    </location>
</feature>
<reference evidence="6" key="1">
    <citation type="submission" date="2011-10" db="EMBL/GenBank/DDBJ databases">
        <title>The Genome Sequence of Fusarium oxysporum HDV247.</title>
        <authorList>
            <consortium name="The Broad Institute Genome Sequencing Platform"/>
            <person name="Ma L.-J."/>
            <person name="Gale L.R."/>
            <person name="Schwartz D.C."/>
            <person name="Zhou S."/>
            <person name="Corby-Kistler H."/>
            <person name="Young S.K."/>
            <person name="Zeng Q."/>
            <person name="Gargeya S."/>
            <person name="Fitzgerald M."/>
            <person name="Haas B."/>
            <person name="Abouelleil A."/>
            <person name="Alvarado L."/>
            <person name="Arachchi H.M."/>
            <person name="Berlin A."/>
            <person name="Brown A."/>
            <person name="Chapman S.B."/>
            <person name="Chen Z."/>
            <person name="Dunbar C."/>
            <person name="Freedman E."/>
            <person name="Gearin G."/>
            <person name="Goldberg J."/>
            <person name="Griggs A."/>
            <person name="Gujja S."/>
            <person name="Heiman D."/>
            <person name="Howarth C."/>
            <person name="Larson L."/>
            <person name="Lui A."/>
            <person name="MacDonald P.J.P."/>
            <person name="Montmayeur A."/>
            <person name="Murphy C."/>
            <person name="Neiman D."/>
            <person name="Pearson M."/>
            <person name="Priest M."/>
            <person name="Roberts A."/>
            <person name="Saif S."/>
            <person name="Shea T."/>
            <person name="Shenoy N."/>
            <person name="Sisk P."/>
            <person name="Stolte C."/>
            <person name="Sykes S."/>
            <person name="Wortman J."/>
            <person name="Nusbaum C."/>
            <person name="Birren B."/>
        </authorList>
    </citation>
    <scope>NUCLEOTIDE SEQUENCE [LARGE SCALE GENOMIC DNA]</scope>
    <source>
        <strain evidence="6">HDV247</strain>
    </source>
</reference>
<evidence type="ECO:0000259" key="5">
    <source>
        <dbReference type="PROSITE" id="PS51635"/>
    </source>
</evidence>
<dbReference type="CDD" id="cd07216">
    <property type="entry name" value="Pat17_PNPLA8_PNPLA9_like3"/>
    <property type="match status" value="1"/>
</dbReference>
<gene>
    <name evidence="6" type="ORF">FOVG_01433</name>
</gene>
<evidence type="ECO:0000256" key="4">
    <source>
        <dbReference type="PROSITE-ProRule" id="PRU01161"/>
    </source>
</evidence>
<organism evidence="6">
    <name type="scientific">Fusarium oxysporum f. sp. pisi HDV247</name>
    <dbReference type="NCBI Taxonomy" id="1080344"/>
    <lineage>
        <taxon>Eukaryota</taxon>
        <taxon>Fungi</taxon>
        <taxon>Dikarya</taxon>
        <taxon>Ascomycota</taxon>
        <taxon>Pezizomycotina</taxon>
        <taxon>Sordariomycetes</taxon>
        <taxon>Hypocreomycetidae</taxon>
        <taxon>Hypocreales</taxon>
        <taxon>Nectriaceae</taxon>
        <taxon>Fusarium</taxon>
        <taxon>Fusarium oxysporum species complex</taxon>
    </lineage>
</organism>
<evidence type="ECO:0000256" key="3">
    <source>
        <dbReference type="ARBA" id="ARBA00023098"/>
    </source>
</evidence>
<dbReference type="PANTHER" id="PTHR24185">
    <property type="entry name" value="CALCIUM-INDEPENDENT PHOSPHOLIPASE A2-GAMMA"/>
    <property type="match status" value="1"/>
</dbReference>
<dbReference type="GO" id="GO:0047499">
    <property type="term" value="F:calcium-independent phospholipase A2 activity"/>
    <property type="evidence" value="ECO:0007669"/>
    <property type="project" value="TreeGrafter"/>
</dbReference>
<dbReference type="PANTHER" id="PTHR24185:SF1">
    <property type="entry name" value="CALCIUM-INDEPENDENT PHOSPHOLIPASE A2-GAMMA"/>
    <property type="match status" value="1"/>
</dbReference>
<evidence type="ECO:0000256" key="2">
    <source>
        <dbReference type="ARBA" id="ARBA00022963"/>
    </source>
</evidence>
<protein>
    <recommendedName>
        <fullName evidence="5">PNPLA domain-containing protein</fullName>
    </recommendedName>
</protein>
<dbReference type="GO" id="GO:0019369">
    <property type="term" value="P:arachidonate metabolic process"/>
    <property type="evidence" value="ECO:0007669"/>
    <property type="project" value="TreeGrafter"/>
</dbReference>
<feature type="short sequence motif" description="GXSXG" evidence="4">
    <location>
        <begin position="63"/>
        <end position="67"/>
    </location>
</feature>
<dbReference type="AlphaFoldDB" id="W9QS34"/>
<feature type="domain" description="PNPLA" evidence="5">
    <location>
        <begin position="17"/>
        <end position="218"/>
    </location>
</feature>
<dbReference type="GO" id="GO:0016042">
    <property type="term" value="P:lipid catabolic process"/>
    <property type="evidence" value="ECO:0007669"/>
    <property type="project" value="UniProtKB-UniRule"/>
</dbReference>
<dbReference type="InterPro" id="IPR016035">
    <property type="entry name" value="Acyl_Trfase/lysoPLipase"/>
</dbReference>
<dbReference type="SUPFAM" id="SSF52151">
    <property type="entry name" value="FabD/lysophospholipase-like"/>
    <property type="match status" value="1"/>
</dbReference>
<reference evidence="6" key="2">
    <citation type="submission" date="2012-05" db="EMBL/GenBank/DDBJ databases">
        <title>Annotation of the Genome Sequence of Fusarium oxysporum HDV247.</title>
        <authorList>
            <consortium name="The Broad Institute Genomics Platform"/>
            <person name="Ma L.-J."/>
            <person name="Corby-Kistler H."/>
            <person name="Broz K."/>
            <person name="Gale L.R."/>
            <person name="Jonkers W."/>
            <person name="O'Donnell K."/>
            <person name="Ploetz R."/>
            <person name="Steinberg C."/>
            <person name="Schwartz D.C."/>
            <person name="VanEtten H."/>
            <person name="Zhou S."/>
            <person name="Young S.K."/>
            <person name="Zeng Q."/>
            <person name="Gargeya S."/>
            <person name="Fitzgerald M."/>
            <person name="Abouelleil A."/>
            <person name="Alvarado L."/>
            <person name="Chapman S.B."/>
            <person name="Gainer-Dewar J."/>
            <person name="Goldberg J."/>
            <person name="Griggs A."/>
            <person name="Gujja S."/>
            <person name="Hansen M."/>
            <person name="Howarth C."/>
            <person name="Imamovic A."/>
            <person name="Ireland A."/>
            <person name="Larimer J."/>
            <person name="McCowan C."/>
            <person name="Murphy C."/>
            <person name="Pearson M."/>
            <person name="Poon T.W."/>
            <person name="Priest M."/>
            <person name="Roberts A."/>
            <person name="Saif S."/>
            <person name="Shea T."/>
            <person name="Sykes S."/>
            <person name="Wortman J."/>
            <person name="Nusbaum C."/>
            <person name="Birren B."/>
        </authorList>
    </citation>
    <scope>NUCLEOTIDE SEQUENCE</scope>
    <source>
        <strain evidence="6">HDV247</strain>
    </source>
</reference>
<dbReference type="Gene3D" id="3.40.1090.10">
    <property type="entry name" value="Cytosolic phospholipase A2 catalytic domain"/>
    <property type="match status" value="1"/>
</dbReference>
<sequence length="404" mass="44906">MSASLSGASSGRPVRLLSIDGGGVRGLSALVLLEQLMELSNEHRRKLELPPLEPWQMFDMIGGTSTGGLIAIMLGRLRLSIPECKKAYMDLSEKAFTPKNFISRQIGVATVRSKFWAEPLEDAIKSLIGDDWESKLLRDDDPVCKVFVVSHLQDYTTHAVLRSYRNFRKPRATLDAMRIWQACRATSAALTFFDSIIIDGSTYSDGGLLYNNPVQLVHGEASEVFPNQEQLIISLGTGMGRPRVFDPHLFNVAQLLGDLASETERTADDFYRRDDGKAAKAGQYYRFNVPDIGEVGLEEVKKLKEIKDLTERYLEGAELGQKINSCAERLAGVCVVKEDSSPIHDAICEQSPRPSPSPRPCRILPFPRNEDIVLRPKLFEELETLLPPRPEYRSAALWGLGGSG</sequence>
<feature type="active site" description="Nucleophile" evidence="4">
    <location>
        <position position="65"/>
    </location>
</feature>
<proteinExistence type="predicted"/>
<evidence type="ECO:0000313" key="6">
    <source>
        <dbReference type="EMBL" id="EXA53700.1"/>
    </source>
</evidence>
<keyword evidence="3 4" id="KW-0443">Lipid metabolism</keyword>
<dbReference type="GO" id="GO:0046486">
    <property type="term" value="P:glycerolipid metabolic process"/>
    <property type="evidence" value="ECO:0007669"/>
    <property type="project" value="UniProtKB-ARBA"/>
</dbReference>
<dbReference type="InterPro" id="IPR002641">
    <property type="entry name" value="PNPLA_dom"/>
</dbReference>
<accession>W9QS34</accession>
<keyword evidence="1 4" id="KW-0378">Hydrolase</keyword>
<name>W9QS34_FUSOX</name>
<dbReference type="Pfam" id="PF01734">
    <property type="entry name" value="Patatin"/>
    <property type="match status" value="1"/>
</dbReference>
<keyword evidence="2 4" id="KW-0442">Lipid degradation</keyword>